<dbReference type="Pfam" id="PF00291">
    <property type="entry name" value="PALP"/>
    <property type="match status" value="1"/>
</dbReference>
<evidence type="ECO:0000256" key="1">
    <source>
        <dbReference type="ARBA" id="ARBA00001933"/>
    </source>
</evidence>
<dbReference type="AlphaFoldDB" id="Q6SF09"/>
<gene>
    <name evidence="4" type="ORF">MBMO_EBAC080-L028H02.77</name>
</gene>
<reference evidence="4" key="2">
    <citation type="submission" date="2003-12" db="EMBL/GenBank/DDBJ databases">
        <title>Monterey Bay Coastal Ocean Microbial Observatory environmental clone sequencing.</title>
        <authorList>
            <person name="DeLong E.F."/>
        </authorList>
    </citation>
    <scope>NUCLEOTIDE SEQUENCE</scope>
</reference>
<protein>
    <submittedName>
        <fullName evidence="4">Diaminopropionate ammonia-lyase, putative</fullName>
    </submittedName>
</protein>
<keyword evidence="4" id="KW-0456">Lyase</keyword>
<sequence length="352" mass="36453">MAAASAEISSWPGYAPTPLHSLPEIAAVCGVKAVLYKDEATRFGLGSFKALGGAYAVASLVAAQKLAGKTPAEITVATATDGNHGRSVSWGAQLAGCTAKIYIHKHVSAAREQAMQAFGADVIRVNGNYEASLAACKSDAEISGWHIVSDTSWEGYRDIPLQVMAGYSVMASEALAQMGDMRLSHAFLPVGVGGLAAGIVAPLWQDMGEGLCKLISVESDMSPCFQESIAAQMPTLFEISEETLMAGLSCGEVSQLAWEILQPTLTHCLSITDGGVASLMRLLARGLEGTPPIEAGECSTAGLAALLAAKRDLALWSDLGFDESSVILLIGTEGATDPELYQSIMAGAGGAV</sequence>
<dbReference type="PANTHER" id="PTHR42937:SF1">
    <property type="entry name" value="DIAMINOPROPIONATE AMMONIA-LYASE"/>
    <property type="match status" value="1"/>
</dbReference>
<dbReference type="CDD" id="cd00640">
    <property type="entry name" value="Trp-synth-beta_II"/>
    <property type="match status" value="1"/>
</dbReference>
<evidence type="ECO:0000313" key="4">
    <source>
        <dbReference type="EMBL" id="AAR38413.1"/>
    </source>
</evidence>
<feature type="domain" description="Tryptophan synthase beta chain-like PALP" evidence="3">
    <location>
        <begin position="12"/>
        <end position="313"/>
    </location>
</feature>
<dbReference type="InterPro" id="IPR036052">
    <property type="entry name" value="TrpB-like_PALP_sf"/>
</dbReference>
<dbReference type="NCBIfam" id="NF006058">
    <property type="entry name" value="PRK08206.1"/>
    <property type="match status" value="1"/>
</dbReference>
<dbReference type="PANTHER" id="PTHR42937">
    <property type="match status" value="1"/>
</dbReference>
<keyword evidence="2" id="KW-0663">Pyridoxal phosphate</keyword>
<dbReference type="EMBL" id="AY458649">
    <property type="protein sequence ID" value="AAR38413.1"/>
    <property type="molecule type" value="Genomic_DNA"/>
</dbReference>
<proteinExistence type="predicted"/>
<dbReference type="InterPro" id="IPR001926">
    <property type="entry name" value="TrpB-like_PALP"/>
</dbReference>
<dbReference type="Gene3D" id="3.40.50.1100">
    <property type="match status" value="2"/>
</dbReference>
<reference evidence="4" key="1">
    <citation type="submission" date="2003-11" db="EMBL/GenBank/DDBJ databases">
        <authorList>
            <person name="Heidelberg J.F."/>
            <person name="Eisen J.A."/>
            <person name="Nelson W.C."/>
            <person name="DeLong E.F."/>
        </authorList>
    </citation>
    <scope>NUCLEOTIDE SEQUENCE</scope>
</reference>
<accession>Q6SF09</accession>
<dbReference type="GO" id="GO:0016829">
    <property type="term" value="F:lyase activity"/>
    <property type="evidence" value="ECO:0007669"/>
    <property type="project" value="UniProtKB-KW"/>
</dbReference>
<evidence type="ECO:0000256" key="2">
    <source>
        <dbReference type="ARBA" id="ARBA00022898"/>
    </source>
</evidence>
<organism evidence="4">
    <name type="scientific">uncultured marine bacterium 582</name>
    <dbReference type="NCBI Taxonomy" id="257402"/>
    <lineage>
        <taxon>Bacteria</taxon>
        <taxon>environmental samples</taxon>
    </lineage>
</organism>
<evidence type="ECO:0000259" key="3">
    <source>
        <dbReference type="Pfam" id="PF00291"/>
    </source>
</evidence>
<dbReference type="SUPFAM" id="SSF53686">
    <property type="entry name" value="Tryptophan synthase beta subunit-like PLP-dependent enzymes"/>
    <property type="match status" value="1"/>
</dbReference>
<comment type="cofactor">
    <cofactor evidence="1">
        <name>pyridoxal 5'-phosphate</name>
        <dbReference type="ChEBI" id="CHEBI:597326"/>
    </cofactor>
</comment>
<name>Q6SF09_9BACT</name>